<dbReference type="PANTHER" id="PTHR30250:SF11">
    <property type="entry name" value="O-ANTIGEN TRANSPORTER-RELATED"/>
    <property type="match status" value="1"/>
</dbReference>
<keyword evidence="4 6" id="KW-1133">Transmembrane helix</keyword>
<evidence type="ECO:0000256" key="1">
    <source>
        <dbReference type="ARBA" id="ARBA00004651"/>
    </source>
</evidence>
<comment type="caution">
    <text evidence="7">The sequence shown here is derived from an EMBL/GenBank/DDBJ whole genome shotgun (WGS) entry which is preliminary data.</text>
</comment>
<evidence type="ECO:0000313" key="7">
    <source>
        <dbReference type="EMBL" id="RCX03940.1"/>
    </source>
</evidence>
<sequence>MGNGSAALLGLLSFALLARSLERDELGIWVFFMTVFTLFDMIRSGLLSNALIKRIGESDTDDEKHAYTGAAWRFGLWLSAGISLPISLFFILFPSGFSEELVFVGKWFWLISIISHPNSISIWLLNAYNRFDRLFWARSISQFVYFLGCLFNFLYGIGLELIVWSYIGGWLAAGVFTALNGWNGIQYFFKGSKEHIRSLYDFGKYSMGTLLGSNLLKSTDTFLLMFFMGPAPVARYNVPERLLGLLDIPIRSLVSTAYPKLISVRKHMGEEHFLKEYEVQTGLLFLLVLPIALVTLMFSDQLVVILAGRDYMDASILLKIFAIYTALIPLDRLSGIALEVFDLQKQNFYKVMLMALVNVLGDVVAIKVFKSVTGVALVSIFTYGSGILFGYYFLGNKIKFRPLSMLYSGFGELIKLLKSFKK</sequence>
<gene>
    <name evidence="7" type="ORF">DES35_102397</name>
</gene>
<keyword evidence="2" id="KW-1003">Cell membrane</keyword>
<comment type="subcellular location">
    <subcellularLocation>
        <location evidence="1">Cell membrane</location>
        <topology evidence="1">Multi-pass membrane protein</topology>
    </subcellularLocation>
</comment>
<evidence type="ECO:0000256" key="6">
    <source>
        <dbReference type="SAM" id="Phobius"/>
    </source>
</evidence>
<feature type="transmembrane region" description="Helical" evidence="6">
    <location>
        <begin position="351"/>
        <end position="369"/>
    </location>
</feature>
<dbReference type="AlphaFoldDB" id="A0A369A3P1"/>
<dbReference type="Proteomes" id="UP000253517">
    <property type="component" value="Unassembled WGS sequence"/>
</dbReference>
<feature type="transmembrane region" description="Helical" evidence="6">
    <location>
        <begin position="282"/>
        <end position="299"/>
    </location>
</feature>
<evidence type="ECO:0000256" key="2">
    <source>
        <dbReference type="ARBA" id="ARBA00022475"/>
    </source>
</evidence>
<protein>
    <submittedName>
        <fullName evidence="7">O-antigen/teichoic acid export membrane protein</fullName>
    </submittedName>
</protein>
<dbReference type="InterPro" id="IPR002797">
    <property type="entry name" value="Polysacc_synth"/>
</dbReference>
<feature type="transmembrane region" description="Helical" evidence="6">
    <location>
        <begin position="311"/>
        <end position="330"/>
    </location>
</feature>
<feature type="transmembrane region" description="Helical" evidence="6">
    <location>
        <begin position="161"/>
        <end position="182"/>
    </location>
</feature>
<keyword evidence="8" id="KW-1185">Reference proteome</keyword>
<evidence type="ECO:0000256" key="5">
    <source>
        <dbReference type="ARBA" id="ARBA00023136"/>
    </source>
</evidence>
<dbReference type="PANTHER" id="PTHR30250">
    <property type="entry name" value="PST FAMILY PREDICTED COLANIC ACID TRANSPORTER"/>
    <property type="match status" value="1"/>
</dbReference>
<dbReference type="Pfam" id="PF01943">
    <property type="entry name" value="Polysacc_synt"/>
    <property type="match status" value="1"/>
</dbReference>
<reference evidence="7 8" key="1">
    <citation type="submission" date="2018-07" db="EMBL/GenBank/DDBJ databases">
        <title>Genomic Encyclopedia of Type Strains, Phase IV (KMG-IV): sequencing the most valuable type-strain genomes for metagenomic binning, comparative biology and taxonomic classification.</title>
        <authorList>
            <person name="Goeker M."/>
        </authorList>
    </citation>
    <scope>NUCLEOTIDE SEQUENCE [LARGE SCALE GENOMIC DNA]</scope>
    <source>
        <strain evidence="7 8">DSM 21410</strain>
    </source>
</reference>
<dbReference type="GO" id="GO:0005886">
    <property type="term" value="C:plasma membrane"/>
    <property type="evidence" value="ECO:0007669"/>
    <property type="project" value="UniProtKB-SubCell"/>
</dbReference>
<keyword evidence="5 6" id="KW-0472">Membrane</keyword>
<dbReference type="EMBL" id="QPJS01000002">
    <property type="protein sequence ID" value="RCX03940.1"/>
    <property type="molecule type" value="Genomic_DNA"/>
</dbReference>
<evidence type="ECO:0000256" key="4">
    <source>
        <dbReference type="ARBA" id="ARBA00022989"/>
    </source>
</evidence>
<proteinExistence type="predicted"/>
<feature type="transmembrane region" description="Helical" evidence="6">
    <location>
        <begin position="375"/>
        <end position="394"/>
    </location>
</feature>
<feature type="transmembrane region" description="Helical" evidence="6">
    <location>
        <begin position="107"/>
        <end position="128"/>
    </location>
</feature>
<feature type="transmembrane region" description="Helical" evidence="6">
    <location>
        <begin position="74"/>
        <end position="95"/>
    </location>
</feature>
<feature type="transmembrane region" description="Helical" evidence="6">
    <location>
        <begin position="135"/>
        <end position="155"/>
    </location>
</feature>
<dbReference type="InterPro" id="IPR050833">
    <property type="entry name" value="Poly_Biosynth_Transport"/>
</dbReference>
<evidence type="ECO:0000256" key="3">
    <source>
        <dbReference type="ARBA" id="ARBA00022692"/>
    </source>
</evidence>
<accession>A0A369A3P1</accession>
<organism evidence="7 8">
    <name type="scientific">Schleiferia thermophila</name>
    <dbReference type="NCBI Taxonomy" id="884107"/>
    <lineage>
        <taxon>Bacteria</taxon>
        <taxon>Pseudomonadati</taxon>
        <taxon>Bacteroidota</taxon>
        <taxon>Flavobacteriia</taxon>
        <taxon>Flavobacteriales</taxon>
        <taxon>Schleiferiaceae</taxon>
        <taxon>Schleiferia</taxon>
    </lineage>
</organism>
<feature type="transmembrane region" description="Helical" evidence="6">
    <location>
        <begin position="28"/>
        <end position="46"/>
    </location>
</feature>
<evidence type="ECO:0000313" key="8">
    <source>
        <dbReference type="Proteomes" id="UP000253517"/>
    </source>
</evidence>
<name>A0A369A3P1_9FLAO</name>
<keyword evidence="3 6" id="KW-0812">Transmembrane</keyword>